<dbReference type="EMBL" id="JARVUX010000004">
    <property type="protein sequence ID" value="MDH2336611.1"/>
    <property type="molecule type" value="Genomic_DNA"/>
</dbReference>
<gene>
    <name evidence="1" type="ORF">QDQ28_10490</name>
</gene>
<dbReference type="Pfam" id="PF02065">
    <property type="entry name" value="Melibiase"/>
    <property type="match status" value="1"/>
</dbReference>
<proteinExistence type="predicted"/>
<evidence type="ECO:0000313" key="1">
    <source>
        <dbReference type="EMBL" id="MDH2336611.1"/>
    </source>
</evidence>
<comment type="caution">
    <text evidence="1">The sequence shown here is derived from an EMBL/GenBank/DDBJ whole genome shotgun (WGS) entry which is preliminary data.</text>
</comment>
<evidence type="ECO:0000313" key="2">
    <source>
        <dbReference type="Proteomes" id="UP001222958"/>
    </source>
</evidence>
<dbReference type="InterPro" id="IPR013785">
    <property type="entry name" value="Aldolase_TIM"/>
</dbReference>
<dbReference type="AlphaFoldDB" id="A0AAP4A7A2"/>
<dbReference type="Proteomes" id="UP001222958">
    <property type="component" value="Unassembled WGS sequence"/>
</dbReference>
<keyword evidence="1" id="KW-0326">Glycosidase</keyword>
<reference evidence="1" key="1">
    <citation type="submission" date="2023-04" db="EMBL/GenBank/DDBJ databases">
        <title>Epidemiological investigation of Clostridium perfringens isolated from cattle.</title>
        <authorList>
            <person name="Tian R."/>
        </authorList>
    </citation>
    <scope>NUCLEOTIDE SEQUENCE</scope>
    <source>
        <strain evidence="1">ZWCP172</strain>
    </source>
</reference>
<dbReference type="Gene3D" id="3.20.20.70">
    <property type="entry name" value="Aldolase class I"/>
    <property type="match status" value="1"/>
</dbReference>
<protein>
    <submittedName>
        <fullName evidence="1">Alpha-galactosidase</fullName>
        <ecNumber evidence="1">3.2.1.22</ecNumber>
    </submittedName>
</protein>
<accession>A0AAP4A7A2</accession>
<keyword evidence="1" id="KW-0378">Hydrolase</keyword>
<dbReference type="EC" id="3.2.1.22" evidence="1"/>
<organism evidence="1 2">
    <name type="scientific">Clostridium perfringens</name>
    <dbReference type="NCBI Taxonomy" id="1502"/>
    <lineage>
        <taxon>Bacteria</taxon>
        <taxon>Bacillati</taxon>
        <taxon>Bacillota</taxon>
        <taxon>Clostridia</taxon>
        <taxon>Eubacteriales</taxon>
        <taxon>Clostridiaceae</taxon>
        <taxon>Clostridium</taxon>
    </lineage>
</organism>
<dbReference type="GO" id="GO:0004557">
    <property type="term" value="F:alpha-galactosidase activity"/>
    <property type="evidence" value="ECO:0007669"/>
    <property type="project" value="UniProtKB-EC"/>
</dbReference>
<dbReference type="InterPro" id="IPR017853">
    <property type="entry name" value="GH"/>
</dbReference>
<dbReference type="SUPFAM" id="SSF51445">
    <property type="entry name" value="(Trans)glycosidases"/>
    <property type="match status" value="1"/>
</dbReference>
<name>A0AAP4A7A2_CLOPF</name>
<sequence>MKVLGNYIQRNFHYDGKSFYTTSFFNPILNEEILVYTKNEFIIYFVDGEILPSSEMNVEIKKQSEQLLVVNFSKDNLSVEVNYFVENKVINKKLTVFNCCKRINYIDCDTFEFEDTNNIYYPKKQNNIKEMGNFNGYYVELGQPIYAKSLFMGMEFPMGENRIKERKYFSRYYYGKSVEKRLDIHSAIIGAAPEKSKEKIQASFFEYIKAISLPATFRKQYNSWYDHMLNITNDSIIKSFLEINRGFKNYGITLDAFVVDDGWANYESVWEFNDKFPNELKDISECVKNLGSTLGLWIGPRGGYNGTQVTMSDWLEKNKDLNIGSKNKISNDVNVGDFNYLRKMKEKMLEYQSKYDISYWKIDGMLLKPDTEDESGPYGMHTMTAVYEFMISLFNELREERGEKSFWINLTSYVNPSPWFLKWVNSLWIQTSQDVGFTPNGGNDIQKMITYRDSQYYEFLIERDIQLPLCSLYNHEPIYAESASMWYLDHQIYCSIEEFKEYLMFIATRGNAFWEFYYSYSMFDDERWEVNAQAIKWIEENYPILKNSTFFGTKPSLMGVYGYYCQSDSGSKSIISFRNPSDEIKSYKLENIEPKEYDVVLGNKNYKVFEDGSVEVKLNPKEIIILKSK</sequence>
<dbReference type="RefSeq" id="WP_279857830.1">
    <property type="nucleotide sequence ID" value="NZ_JARVUX010000004.1"/>
</dbReference>